<proteinExistence type="predicted"/>
<dbReference type="InterPro" id="IPR044578">
    <property type="entry name" value="BIR6-like"/>
</dbReference>
<dbReference type="EMBL" id="VOIH02000006">
    <property type="protein sequence ID" value="KAF3443961.1"/>
    <property type="molecule type" value="Genomic_DNA"/>
</dbReference>
<evidence type="ECO:0008006" key="5">
    <source>
        <dbReference type="Google" id="ProtNLM"/>
    </source>
</evidence>
<evidence type="ECO:0000313" key="3">
    <source>
        <dbReference type="EMBL" id="KAF3443961.1"/>
    </source>
</evidence>
<dbReference type="PANTHER" id="PTHR47003:SF3">
    <property type="entry name" value="SMALL RIBOSOMAL SUBUNIT PROTEIN MS81 (RPPR8)"/>
    <property type="match status" value="1"/>
</dbReference>
<gene>
    <name evidence="3" type="ORF">FNV43_RR13651</name>
</gene>
<evidence type="ECO:0000256" key="1">
    <source>
        <dbReference type="ARBA" id="ARBA00022737"/>
    </source>
</evidence>
<dbReference type="Proteomes" id="UP000796880">
    <property type="component" value="Unassembled WGS sequence"/>
</dbReference>
<comment type="caution">
    <text evidence="3">The sequence shown here is derived from an EMBL/GenBank/DDBJ whole genome shotgun (WGS) entry which is preliminary data.</text>
</comment>
<dbReference type="PROSITE" id="PS51375">
    <property type="entry name" value="PPR"/>
    <property type="match status" value="1"/>
</dbReference>
<dbReference type="InterPro" id="IPR011990">
    <property type="entry name" value="TPR-like_helical_dom_sf"/>
</dbReference>
<accession>A0A8K0MFF4</accession>
<dbReference type="NCBIfam" id="TIGR00756">
    <property type="entry name" value="PPR"/>
    <property type="match status" value="1"/>
</dbReference>
<keyword evidence="1" id="KW-0677">Repeat</keyword>
<dbReference type="Gene3D" id="1.25.40.10">
    <property type="entry name" value="Tetratricopeptide repeat domain"/>
    <property type="match status" value="3"/>
</dbReference>
<reference evidence="3" key="1">
    <citation type="submission" date="2020-03" db="EMBL/GenBank/DDBJ databases">
        <title>A high-quality chromosome-level genome assembly of a woody plant with both climbing and erect habits, Rhamnella rubrinervis.</title>
        <authorList>
            <person name="Lu Z."/>
            <person name="Yang Y."/>
            <person name="Zhu X."/>
            <person name="Sun Y."/>
        </authorList>
    </citation>
    <scope>NUCLEOTIDE SEQUENCE</scope>
    <source>
        <strain evidence="3">BYM</strain>
        <tissue evidence="3">Leaf</tissue>
    </source>
</reference>
<protein>
    <recommendedName>
        <fullName evidence="5">Pentatricopeptide repeat-containing protein</fullName>
    </recommendedName>
</protein>
<dbReference type="InterPro" id="IPR002885">
    <property type="entry name" value="PPR_rpt"/>
</dbReference>
<dbReference type="AlphaFoldDB" id="A0A8K0MFF4"/>
<dbReference type="PANTHER" id="PTHR47003">
    <property type="entry name" value="OS01G0970900 PROTEIN"/>
    <property type="match status" value="1"/>
</dbReference>
<sequence>MRQPWHLLLHRARCRSWARLPLHPLHSQVQSQSNFESLRFLTSLLHTHSIHGNVSPSLPSFGSLSSSTLNPRSPSISRCFSSETALELKDSDQGIIADIFSKPRDVDDIRKDLDLNNILISHELILSVLGKLDNNPDVARRFLDWVLETDSEKLSSKSYNLMLGILGVNGLLQEFWGLVDVMKKKGYGVSKGVRDRVIEKFEKEGLDGDVEKLRLVFASGSIDNSAEKIGSRMCKIVRNEVWGENVEKQLQDLNVTFSSDLVKMMLENLGTEPMKALIFFRWLEENGLFKHDQRTYNAMAQVLGREDCIDRFWKVVDEIKSSRYEMEVEVYAKVLGRFCKRKMMKEAVDLYEYAMAGTNKPSIHCCTFLLKKIVVGKQLDMGLFTKVVRILTESGNGLTNSMLDAVLKSLNSVGRHRECSKVLKAMEEGGYVVSDNLQSKIAFQLSSAGKKDEAIEIVDNREVFGRNCKTWASLIEGLCVAGDLDKASDCLRKMVDREGANSAGYAFDLVVTAFCRKNKAMNAYRLLHDLVNEKQLHPWHSTYKVLISKLLVQGGFEYALNILGLMKNDGFPPSVDPIIEYVAKSGTGDDAVAFLRAMTSHRFPSTSVVLRVFEAYFKAGRHSEAQDCLSKCPRYIRNHADVLNLFYSMKPVEGAAKTTAAA</sequence>
<dbReference type="GO" id="GO:0008380">
    <property type="term" value="P:RNA splicing"/>
    <property type="evidence" value="ECO:0007669"/>
    <property type="project" value="InterPro"/>
</dbReference>
<dbReference type="Pfam" id="PF01535">
    <property type="entry name" value="PPR"/>
    <property type="match status" value="3"/>
</dbReference>
<keyword evidence="4" id="KW-1185">Reference proteome</keyword>
<feature type="repeat" description="PPR" evidence="2">
    <location>
        <begin position="467"/>
        <end position="497"/>
    </location>
</feature>
<name>A0A8K0MFF4_9ROSA</name>
<dbReference type="OrthoDB" id="777957at2759"/>
<organism evidence="3 4">
    <name type="scientific">Rhamnella rubrinervis</name>
    <dbReference type="NCBI Taxonomy" id="2594499"/>
    <lineage>
        <taxon>Eukaryota</taxon>
        <taxon>Viridiplantae</taxon>
        <taxon>Streptophyta</taxon>
        <taxon>Embryophyta</taxon>
        <taxon>Tracheophyta</taxon>
        <taxon>Spermatophyta</taxon>
        <taxon>Magnoliopsida</taxon>
        <taxon>eudicotyledons</taxon>
        <taxon>Gunneridae</taxon>
        <taxon>Pentapetalae</taxon>
        <taxon>rosids</taxon>
        <taxon>fabids</taxon>
        <taxon>Rosales</taxon>
        <taxon>Rhamnaceae</taxon>
        <taxon>rhamnoid group</taxon>
        <taxon>Rhamneae</taxon>
        <taxon>Rhamnella</taxon>
    </lineage>
</organism>
<evidence type="ECO:0000313" key="4">
    <source>
        <dbReference type="Proteomes" id="UP000796880"/>
    </source>
</evidence>
<evidence type="ECO:0000256" key="2">
    <source>
        <dbReference type="PROSITE-ProRule" id="PRU00708"/>
    </source>
</evidence>